<keyword evidence="5" id="KW-1185">Reference proteome</keyword>
<name>A0A7H0VFC8_9FLAO</name>
<dbReference type="NCBIfam" id="TIGR03519">
    <property type="entry name" value="T9SS_PorP_fam"/>
    <property type="match status" value="1"/>
</dbReference>
<feature type="compositionally biased region" description="Low complexity" evidence="1">
    <location>
        <begin position="363"/>
        <end position="373"/>
    </location>
</feature>
<dbReference type="GO" id="GO:0042834">
    <property type="term" value="F:peptidoglycan binding"/>
    <property type="evidence" value="ECO:0007669"/>
    <property type="project" value="InterPro"/>
</dbReference>
<gene>
    <name evidence="4" type="ORF">H4K34_00885</name>
</gene>
<dbReference type="InterPro" id="IPR036680">
    <property type="entry name" value="SPOR-like_sf"/>
</dbReference>
<dbReference type="Pfam" id="PF05036">
    <property type="entry name" value="SPOR"/>
    <property type="match status" value="1"/>
</dbReference>
<dbReference type="Proteomes" id="UP000516305">
    <property type="component" value="Chromosome"/>
</dbReference>
<dbReference type="EMBL" id="CP060139">
    <property type="protein sequence ID" value="QNR24426.1"/>
    <property type="molecule type" value="Genomic_DNA"/>
</dbReference>
<feature type="signal peptide" evidence="2">
    <location>
        <begin position="1"/>
        <end position="19"/>
    </location>
</feature>
<feature type="chain" id="PRO_5028929165" evidence="2">
    <location>
        <begin position="20"/>
        <end position="513"/>
    </location>
</feature>
<feature type="domain" description="SPOR" evidence="3">
    <location>
        <begin position="434"/>
        <end position="511"/>
    </location>
</feature>
<dbReference type="PROSITE" id="PS51724">
    <property type="entry name" value="SPOR"/>
    <property type="match status" value="1"/>
</dbReference>
<protein>
    <submittedName>
        <fullName evidence="4">PorP/SprF family type IX secretion system membrane protein</fullName>
    </submittedName>
</protein>
<accession>A0A7H0VFC8</accession>
<evidence type="ECO:0000256" key="1">
    <source>
        <dbReference type="SAM" id="MobiDB-lite"/>
    </source>
</evidence>
<organism evidence="4 5">
    <name type="scientific">Croceimicrobium hydrocarbonivorans</name>
    <dbReference type="NCBI Taxonomy" id="2761580"/>
    <lineage>
        <taxon>Bacteria</taxon>
        <taxon>Pseudomonadati</taxon>
        <taxon>Bacteroidota</taxon>
        <taxon>Flavobacteriia</taxon>
        <taxon>Flavobacteriales</taxon>
        <taxon>Owenweeksiaceae</taxon>
        <taxon>Croceimicrobium</taxon>
    </lineage>
</organism>
<dbReference type="RefSeq" id="WP_210758953.1">
    <property type="nucleotide sequence ID" value="NZ_CP060139.1"/>
</dbReference>
<feature type="region of interest" description="Disordered" evidence="1">
    <location>
        <begin position="363"/>
        <end position="437"/>
    </location>
</feature>
<dbReference type="InterPro" id="IPR019861">
    <property type="entry name" value="PorP/SprF_Bacteroidetes"/>
</dbReference>
<evidence type="ECO:0000256" key="2">
    <source>
        <dbReference type="SAM" id="SignalP"/>
    </source>
</evidence>
<dbReference type="AlphaFoldDB" id="A0A7H0VFC8"/>
<proteinExistence type="predicted"/>
<feature type="compositionally biased region" description="Low complexity" evidence="1">
    <location>
        <begin position="391"/>
        <end position="423"/>
    </location>
</feature>
<dbReference type="Gene3D" id="3.30.70.1070">
    <property type="entry name" value="Sporulation related repeat"/>
    <property type="match status" value="1"/>
</dbReference>
<dbReference type="KEGG" id="chyd:H4K34_00885"/>
<evidence type="ECO:0000259" key="3">
    <source>
        <dbReference type="PROSITE" id="PS51724"/>
    </source>
</evidence>
<evidence type="ECO:0000313" key="5">
    <source>
        <dbReference type="Proteomes" id="UP000516305"/>
    </source>
</evidence>
<evidence type="ECO:0000313" key="4">
    <source>
        <dbReference type="EMBL" id="QNR24426.1"/>
    </source>
</evidence>
<dbReference type="SUPFAM" id="SSF110997">
    <property type="entry name" value="Sporulation related repeat"/>
    <property type="match status" value="1"/>
</dbReference>
<dbReference type="InterPro" id="IPR007730">
    <property type="entry name" value="SPOR-like_dom"/>
</dbReference>
<sequence>MKKLILLLGLGLMATYTQAQQIPLYSNYFFTPYIYNPALSGTGGVTEATILHRRQWSGIQGSPETSALAVNGAMNDGSVGWSVYGFSDKTDILSRLGVYGNYAYHVQLTKDISLSGGLGAGYINQTIDQSGVRARDAGDVFTVVAPNRGTFDMNLGLSLMVRDFTLGFAAPQIFSESIVYATNPSDINYNLIRHYVVSAQYDFKFAGDKQILSPMAMVRAAEGVPVQIDAGLLYNMVEYGYVGAMYRSSYGVTANIGLNLSEQLTLGYAYDFSTNTYASSFGTSHEFMLTYRFGSNKENERLENEVKRIKHDLRRQRDETEETIDEKIKEFKDNYKDELAKSLEEEKKKMEAELERMRQDAQNNAPNNQTNNGGNQGGNQGGNTMRDLQNQRDQNMNNNPNNNYQPDNNNPNTGNTGNTNPQDYAPENRASNVSPGSPGYYVTAGVFGEQGNATRLKNRLNSQGIDAQIFQDPSNNFFYVYLYKFTNYQQADQAKSSRLNGSYTGDLWIKIVK</sequence>
<dbReference type="Pfam" id="PF11751">
    <property type="entry name" value="PorP_SprF"/>
    <property type="match status" value="1"/>
</dbReference>
<reference evidence="4 5" key="1">
    <citation type="submission" date="2020-08" db="EMBL/GenBank/DDBJ databases">
        <title>Croceimicrobium hydrocarbonivorans gen. nov., sp. nov., a novel marine bacterium isolated from a bacterial consortium that degrades polyethylene terephthalate.</title>
        <authorList>
            <person name="Liu R."/>
        </authorList>
    </citation>
    <scope>NUCLEOTIDE SEQUENCE [LARGE SCALE GENOMIC DNA]</scope>
    <source>
        <strain evidence="4 5">A20-9</strain>
    </source>
</reference>
<keyword evidence="2" id="KW-0732">Signal</keyword>